<organism evidence="2 3">
    <name type="scientific">Lihuaxuella thermophila</name>
    <dbReference type="NCBI Taxonomy" id="1173111"/>
    <lineage>
        <taxon>Bacteria</taxon>
        <taxon>Bacillati</taxon>
        <taxon>Bacillota</taxon>
        <taxon>Bacilli</taxon>
        <taxon>Bacillales</taxon>
        <taxon>Thermoactinomycetaceae</taxon>
        <taxon>Lihuaxuella</taxon>
    </lineage>
</organism>
<proteinExistence type="predicted"/>
<evidence type="ECO:0000256" key="1">
    <source>
        <dbReference type="SAM" id="Phobius"/>
    </source>
</evidence>
<keyword evidence="1" id="KW-0812">Transmembrane</keyword>
<gene>
    <name evidence="2" type="ORF">SAMN05444955_108188</name>
</gene>
<name>A0A1H8FGX4_9BACL</name>
<accession>A0A1H8FGX4</accession>
<evidence type="ECO:0000313" key="2">
    <source>
        <dbReference type="EMBL" id="SEN30860.1"/>
    </source>
</evidence>
<dbReference type="Proteomes" id="UP000199695">
    <property type="component" value="Unassembled WGS sequence"/>
</dbReference>
<dbReference type="AlphaFoldDB" id="A0A1H8FGX4"/>
<keyword evidence="1" id="KW-0472">Membrane</keyword>
<sequence length="85" mass="9836">MARPVEFDYLDLLDNHYGHLRKYAPKLLENNVFKASGPSDPLLQALHLLKEMNKSKLNRSTLFHHSPLVGLFFFTSASSMYLRMI</sequence>
<evidence type="ECO:0000313" key="3">
    <source>
        <dbReference type="Proteomes" id="UP000199695"/>
    </source>
</evidence>
<keyword evidence="1" id="KW-1133">Transmembrane helix</keyword>
<dbReference type="EMBL" id="FOCQ01000008">
    <property type="protein sequence ID" value="SEN30860.1"/>
    <property type="molecule type" value="Genomic_DNA"/>
</dbReference>
<reference evidence="2 3" key="1">
    <citation type="submission" date="2016-10" db="EMBL/GenBank/DDBJ databases">
        <authorList>
            <person name="de Groot N.N."/>
        </authorList>
    </citation>
    <scope>NUCLEOTIDE SEQUENCE [LARGE SCALE GENOMIC DNA]</scope>
    <source>
        <strain evidence="2 3">DSM 46701</strain>
    </source>
</reference>
<protein>
    <submittedName>
        <fullName evidence="2">Uncharacterized protein</fullName>
    </submittedName>
</protein>
<keyword evidence="3" id="KW-1185">Reference proteome</keyword>
<feature type="transmembrane region" description="Helical" evidence="1">
    <location>
        <begin position="62"/>
        <end position="82"/>
    </location>
</feature>